<dbReference type="RefSeq" id="WP_005855413.1">
    <property type="nucleotide sequence ID" value="NZ_AAYA01000001.1"/>
</dbReference>
<evidence type="ECO:0000313" key="2">
    <source>
        <dbReference type="EMBL" id="EBA10502.1"/>
    </source>
</evidence>
<evidence type="ECO:0000259" key="1">
    <source>
        <dbReference type="Pfam" id="PF04324"/>
    </source>
</evidence>
<feature type="domain" description="BFD-like [2Fe-2S]-binding" evidence="1">
    <location>
        <begin position="2"/>
        <end position="51"/>
    </location>
</feature>
<dbReference type="InterPro" id="IPR041854">
    <property type="entry name" value="BFD-like_2Fe2S-bd_dom_sf"/>
</dbReference>
<dbReference type="eggNOG" id="COG2906">
    <property type="taxonomic scope" value="Bacteria"/>
</dbReference>
<dbReference type="OrthoDB" id="7428628at2"/>
<proteinExistence type="predicted"/>
<keyword evidence="3" id="KW-1185">Reference proteome</keyword>
<dbReference type="Gene3D" id="1.10.10.1100">
    <property type="entry name" value="BFD-like [2Fe-2S]-binding domain"/>
    <property type="match status" value="1"/>
</dbReference>
<name>A3JYB6_SAGS3</name>
<reference evidence="2 3" key="1">
    <citation type="submission" date="2006-06" db="EMBL/GenBank/DDBJ databases">
        <authorList>
            <person name="Moran M.A."/>
            <person name="Ferriera S."/>
            <person name="Johnson J."/>
            <person name="Kravitz S."/>
            <person name="Beeson K."/>
            <person name="Sutton G."/>
            <person name="Rogers Y.-H."/>
            <person name="Friedman R."/>
            <person name="Frazier M."/>
            <person name="Venter J.C."/>
        </authorList>
    </citation>
    <scope>NUCLEOTIDE SEQUENCE [LARGE SCALE GENOMIC DNA]</scope>
    <source>
        <strain evidence="2 3">E-37</strain>
    </source>
</reference>
<organism evidence="2 3">
    <name type="scientific">Sagittula stellata (strain ATCC 700073 / DSM 11524 / E-37)</name>
    <dbReference type="NCBI Taxonomy" id="388399"/>
    <lineage>
        <taxon>Bacteria</taxon>
        <taxon>Pseudomonadati</taxon>
        <taxon>Pseudomonadota</taxon>
        <taxon>Alphaproteobacteria</taxon>
        <taxon>Rhodobacterales</taxon>
        <taxon>Roseobacteraceae</taxon>
        <taxon>Sagittula</taxon>
    </lineage>
</organism>
<dbReference type="EMBL" id="AAYA01000001">
    <property type="protein sequence ID" value="EBA10502.1"/>
    <property type="molecule type" value="Genomic_DNA"/>
</dbReference>
<dbReference type="Proteomes" id="UP000005713">
    <property type="component" value="Unassembled WGS sequence"/>
</dbReference>
<gene>
    <name evidence="2" type="ORF">SSE37_20892</name>
</gene>
<dbReference type="InterPro" id="IPR007419">
    <property type="entry name" value="BFD-like_2Fe2S-bd_dom"/>
</dbReference>
<sequence>MMICHCNGLSDKDIHAAMDWMRAADPDTIITPGKVFRALGRKTDCAGCLPLFLETMQKNPNLEVPVLTSVGARRMRQVR</sequence>
<protein>
    <submittedName>
        <fullName evidence="2">Probable bacterioferritin-associated ferredoxin</fullName>
    </submittedName>
</protein>
<comment type="caution">
    <text evidence="2">The sequence shown here is derived from an EMBL/GenBank/DDBJ whole genome shotgun (WGS) entry which is preliminary data.</text>
</comment>
<accession>A3JYB6</accession>
<evidence type="ECO:0000313" key="3">
    <source>
        <dbReference type="Proteomes" id="UP000005713"/>
    </source>
</evidence>
<dbReference type="Pfam" id="PF04324">
    <property type="entry name" value="Fer2_BFD"/>
    <property type="match status" value="1"/>
</dbReference>
<dbReference type="AlphaFoldDB" id="A3JYB6"/>